<comment type="caution">
    <text evidence="1">The sequence shown here is derived from an EMBL/GenBank/DDBJ whole genome shotgun (WGS) entry which is preliminary data.</text>
</comment>
<evidence type="ECO:0000313" key="1">
    <source>
        <dbReference type="EMBL" id="KAK4815799.1"/>
    </source>
</evidence>
<evidence type="ECO:0000313" key="2">
    <source>
        <dbReference type="Proteomes" id="UP001333110"/>
    </source>
</evidence>
<dbReference type="EMBL" id="JAUNZN010000009">
    <property type="protein sequence ID" value="KAK4815799.1"/>
    <property type="molecule type" value="Genomic_DNA"/>
</dbReference>
<organism evidence="1 2">
    <name type="scientific">Mycteria americana</name>
    <name type="common">Wood stork</name>
    <dbReference type="NCBI Taxonomy" id="33587"/>
    <lineage>
        <taxon>Eukaryota</taxon>
        <taxon>Metazoa</taxon>
        <taxon>Chordata</taxon>
        <taxon>Craniata</taxon>
        <taxon>Vertebrata</taxon>
        <taxon>Euteleostomi</taxon>
        <taxon>Archelosauria</taxon>
        <taxon>Archosauria</taxon>
        <taxon>Dinosauria</taxon>
        <taxon>Saurischia</taxon>
        <taxon>Theropoda</taxon>
        <taxon>Coelurosauria</taxon>
        <taxon>Aves</taxon>
        <taxon>Neognathae</taxon>
        <taxon>Neoaves</taxon>
        <taxon>Aequornithes</taxon>
        <taxon>Ciconiiformes</taxon>
        <taxon>Ciconiidae</taxon>
        <taxon>Mycteria</taxon>
    </lineage>
</organism>
<accession>A0AAN7N147</accession>
<dbReference type="PANTHER" id="PTHR33332">
    <property type="entry name" value="REVERSE TRANSCRIPTASE DOMAIN-CONTAINING PROTEIN"/>
    <property type="match status" value="1"/>
</dbReference>
<dbReference type="AlphaFoldDB" id="A0AAN7N147"/>
<keyword evidence="2" id="KW-1185">Reference proteome</keyword>
<gene>
    <name evidence="1" type="ORF">QYF61_007239</name>
</gene>
<reference evidence="1 2" key="1">
    <citation type="journal article" date="2023" name="J. Hered.">
        <title>Chromosome-level genome of the wood stork (Mycteria americana) provides insight into avian chromosome evolution.</title>
        <authorList>
            <person name="Flamio R. Jr."/>
            <person name="Ramstad K.M."/>
        </authorList>
    </citation>
    <scope>NUCLEOTIDE SEQUENCE [LARGE SCALE GENOMIC DNA]</scope>
    <source>
        <strain evidence="1">JAX WOST 10</strain>
    </source>
</reference>
<dbReference type="Proteomes" id="UP001333110">
    <property type="component" value="Unassembled WGS sequence"/>
</dbReference>
<name>A0AAN7N147_MYCAM</name>
<proteinExistence type="predicted"/>
<protein>
    <submittedName>
        <fullName evidence="1">Uncharacterized protein</fullName>
    </submittedName>
</protein>
<sequence length="93" mass="10711">MVLVDSKPNMSQQCTTAAMKANQILACIHRGISGTNREVIIPLYSMVVMLHLEYSVQFWSPQFKKDADRLEKDQRRATKMITDWRESKGGPQR</sequence>